<dbReference type="Proteomes" id="UP001202867">
    <property type="component" value="Unassembled WGS sequence"/>
</dbReference>
<proteinExistence type="predicted"/>
<name>A0ABT0DJC6_9HYPH</name>
<comment type="caution">
    <text evidence="1">The sequence shown here is derived from an EMBL/GenBank/DDBJ whole genome shotgun (WGS) entry which is preliminary data.</text>
</comment>
<dbReference type="RefSeq" id="WP_247199294.1">
    <property type="nucleotide sequence ID" value="NZ_JALKCG010000001.1"/>
</dbReference>
<dbReference type="EMBL" id="JALKCG010000001">
    <property type="protein sequence ID" value="MCK0207388.1"/>
    <property type="molecule type" value="Genomic_DNA"/>
</dbReference>
<reference evidence="1 2" key="1">
    <citation type="submission" date="2022-04" db="EMBL/GenBank/DDBJ databases">
        <authorList>
            <person name="Grouzdev D.S."/>
            <person name="Pantiukh K.S."/>
            <person name="Krutkina M.S."/>
        </authorList>
    </citation>
    <scope>NUCLEOTIDE SEQUENCE [LARGE SCALE GENOMIC DNA]</scope>
    <source>
        <strain evidence="1 2">Jip08</strain>
    </source>
</reference>
<dbReference type="Pfam" id="PF05402">
    <property type="entry name" value="PqqD"/>
    <property type="match status" value="1"/>
</dbReference>
<evidence type="ECO:0000313" key="1">
    <source>
        <dbReference type="EMBL" id="MCK0207388.1"/>
    </source>
</evidence>
<gene>
    <name evidence="1" type="ORF">MWN33_05000</name>
</gene>
<accession>A0ABT0DJC6</accession>
<sequence>MSAIESTTVLVLAPMASVQSVGEGAVVLLADSGQLFTCNETTEAFLGKLDGRRSFAEVIELIGGEFEADSDTLNADFAALALQLLDERVIERAG</sequence>
<dbReference type="InterPro" id="IPR008792">
    <property type="entry name" value="PQQD"/>
</dbReference>
<protein>
    <submittedName>
        <fullName evidence="1">PqqD family protein</fullName>
    </submittedName>
</protein>
<evidence type="ECO:0000313" key="2">
    <source>
        <dbReference type="Proteomes" id="UP001202867"/>
    </source>
</evidence>
<dbReference type="Gene3D" id="1.10.10.1150">
    <property type="entry name" value="Coenzyme PQQ synthesis protein D (PqqD)"/>
    <property type="match status" value="1"/>
</dbReference>
<organism evidence="1 2">
    <name type="scientific">Ancylobacter koreensis</name>
    <dbReference type="NCBI Taxonomy" id="266121"/>
    <lineage>
        <taxon>Bacteria</taxon>
        <taxon>Pseudomonadati</taxon>
        <taxon>Pseudomonadota</taxon>
        <taxon>Alphaproteobacteria</taxon>
        <taxon>Hyphomicrobiales</taxon>
        <taxon>Xanthobacteraceae</taxon>
        <taxon>Ancylobacter</taxon>
    </lineage>
</organism>
<keyword evidence="2" id="KW-1185">Reference proteome</keyword>
<reference evidence="2" key="2">
    <citation type="submission" date="2023-07" db="EMBL/GenBank/DDBJ databases">
        <title>Ancylobacter moscoviensis sp. nov., facultatively methylotrophic bacteria from activated sludge and the reclassification of Starkeya novella (Starkey 1934) Kelly et al. 2000 as Ancylobacter novellus comb. nov., Starkeya koreensis Im et al. 2006 as Ancylobacter koreensis comb.nov., Angulomicrobium tetraedrale Vasil'eva et al. 1986 as Ancylobacter tetraedralis comb. nov., Angulomicrobium amanitiforme Fritz et al. 2004 as Ancylobacter amanitiformis comb. nov. and Methylorhabdus multivorans Doronina et al. 1996 as Ancylobacter multivorans comb. nov. and emended description of the genus Ancylobacter.</title>
        <authorList>
            <person name="Doronina N."/>
            <person name="Chemodurova A."/>
            <person name="Grouzdev D."/>
            <person name="Koziaeva V."/>
            <person name="Shi W."/>
            <person name="Wu L."/>
            <person name="Kaparullina E."/>
        </authorList>
    </citation>
    <scope>NUCLEOTIDE SEQUENCE [LARGE SCALE GENOMIC DNA]</scope>
    <source>
        <strain evidence="2">Jip08</strain>
    </source>
</reference>
<dbReference type="InterPro" id="IPR041881">
    <property type="entry name" value="PqqD_sf"/>
</dbReference>